<proteinExistence type="predicted"/>
<evidence type="ECO:0000313" key="2">
    <source>
        <dbReference type="EMBL" id="KAL3769662.1"/>
    </source>
</evidence>
<comment type="caution">
    <text evidence="2">The sequence shown here is derived from an EMBL/GenBank/DDBJ whole genome shotgun (WGS) entry which is preliminary data.</text>
</comment>
<protein>
    <recommendedName>
        <fullName evidence="4">Reactive oxygen species modulator 1</fullName>
    </recommendedName>
</protein>
<evidence type="ECO:0000256" key="1">
    <source>
        <dbReference type="SAM" id="MobiDB-lite"/>
    </source>
</evidence>
<name>A0ABD3N121_9STRA</name>
<evidence type="ECO:0008006" key="4">
    <source>
        <dbReference type="Google" id="ProtNLM"/>
    </source>
</evidence>
<sequence length="121" mass="12046">MAASDESSASSPPNSNPPQQTTPSSFEPTWQLPPGIENHIEALIIKSALGIAIGAPLGFLAFRSGRGAGAAAGMAFGVGCAVGSFVERGIIGGEGVDPAVPKFDFGWMSGLGGGGEGSKKE</sequence>
<accession>A0ABD3N121</accession>
<keyword evidence="3" id="KW-1185">Reference proteome</keyword>
<gene>
    <name evidence="2" type="ORF">ACHAWO_009488</name>
</gene>
<evidence type="ECO:0000313" key="3">
    <source>
        <dbReference type="Proteomes" id="UP001530400"/>
    </source>
</evidence>
<feature type="region of interest" description="Disordered" evidence="1">
    <location>
        <begin position="1"/>
        <end position="32"/>
    </location>
</feature>
<dbReference type="Proteomes" id="UP001530400">
    <property type="component" value="Unassembled WGS sequence"/>
</dbReference>
<feature type="compositionally biased region" description="Low complexity" evidence="1">
    <location>
        <begin position="7"/>
        <end position="25"/>
    </location>
</feature>
<reference evidence="2 3" key="1">
    <citation type="submission" date="2024-10" db="EMBL/GenBank/DDBJ databases">
        <title>Updated reference genomes for cyclostephanoid diatoms.</title>
        <authorList>
            <person name="Roberts W.R."/>
            <person name="Alverson A.J."/>
        </authorList>
    </citation>
    <scope>NUCLEOTIDE SEQUENCE [LARGE SCALE GENOMIC DNA]</scope>
    <source>
        <strain evidence="2 3">AJA010-31</strain>
    </source>
</reference>
<dbReference type="EMBL" id="JALLPJ020001328">
    <property type="protein sequence ID" value="KAL3769662.1"/>
    <property type="molecule type" value="Genomic_DNA"/>
</dbReference>
<organism evidence="2 3">
    <name type="scientific">Cyclotella atomus</name>
    <dbReference type="NCBI Taxonomy" id="382360"/>
    <lineage>
        <taxon>Eukaryota</taxon>
        <taxon>Sar</taxon>
        <taxon>Stramenopiles</taxon>
        <taxon>Ochrophyta</taxon>
        <taxon>Bacillariophyta</taxon>
        <taxon>Coscinodiscophyceae</taxon>
        <taxon>Thalassiosirophycidae</taxon>
        <taxon>Stephanodiscales</taxon>
        <taxon>Stephanodiscaceae</taxon>
        <taxon>Cyclotella</taxon>
    </lineage>
</organism>
<dbReference type="AlphaFoldDB" id="A0ABD3N121"/>